<protein>
    <recommendedName>
        <fullName evidence="6">E3 ubiquitin protein ligase</fullName>
        <ecNumber evidence="6">2.3.2.27</ecNumber>
    </recommendedName>
</protein>
<comment type="similarity">
    <text evidence="6">Belongs to the BRE1 family.</text>
</comment>
<dbReference type="EMBL" id="JAVXUO010002136">
    <property type="protein sequence ID" value="KAK2975947.1"/>
    <property type="molecule type" value="Genomic_DNA"/>
</dbReference>
<comment type="catalytic activity">
    <reaction evidence="6">
        <text>S-ubiquitinyl-[E2 ubiquitin-conjugating enzyme]-L-cysteine + [acceptor protein]-L-lysine = [E2 ubiquitin-conjugating enzyme]-L-cysteine + N(6)-ubiquitinyl-[acceptor protein]-L-lysine.</text>
        <dbReference type="EC" id="2.3.2.27"/>
    </reaction>
</comment>
<dbReference type="GO" id="GO:0061630">
    <property type="term" value="F:ubiquitin protein ligase activity"/>
    <property type="evidence" value="ECO:0007669"/>
    <property type="project" value="UniProtKB-EC"/>
</dbReference>
<name>A0AA88UI09_9ASTE</name>
<dbReference type="Pfam" id="PF03822">
    <property type="entry name" value="NAF"/>
    <property type="match status" value="1"/>
</dbReference>
<keyword evidence="3 6" id="KW-0863">Zinc-finger</keyword>
<feature type="domain" description="NAF" evidence="8">
    <location>
        <begin position="281"/>
        <end position="325"/>
    </location>
</feature>
<keyword evidence="6" id="KW-0156">Chromatin regulator</keyword>
<keyword evidence="5 6" id="KW-0539">Nucleus</keyword>
<dbReference type="PANTHER" id="PTHR23163">
    <property type="entry name" value="RING FINGER PROTEIN-RELATED"/>
    <property type="match status" value="1"/>
</dbReference>
<keyword evidence="6" id="KW-0808">Transferase</keyword>
<dbReference type="GO" id="GO:0007165">
    <property type="term" value="P:signal transduction"/>
    <property type="evidence" value="ECO:0007669"/>
    <property type="project" value="InterPro"/>
</dbReference>
<keyword evidence="2 6" id="KW-0479">Metal-binding</keyword>
<evidence type="ECO:0000256" key="6">
    <source>
        <dbReference type="RuleBase" id="RU365038"/>
    </source>
</evidence>
<feature type="coiled-coil region" evidence="7">
    <location>
        <begin position="218"/>
        <end position="266"/>
    </location>
</feature>
<dbReference type="GO" id="GO:0016567">
    <property type="term" value="P:protein ubiquitination"/>
    <property type="evidence" value="ECO:0007669"/>
    <property type="project" value="UniProtKB-UniRule"/>
</dbReference>
<evidence type="ECO:0000256" key="2">
    <source>
        <dbReference type="ARBA" id="ARBA00022723"/>
    </source>
</evidence>
<evidence type="ECO:0000259" key="8">
    <source>
        <dbReference type="Pfam" id="PF03822"/>
    </source>
</evidence>
<dbReference type="AlphaFoldDB" id="A0AA88UI09"/>
<evidence type="ECO:0000256" key="4">
    <source>
        <dbReference type="ARBA" id="ARBA00022833"/>
    </source>
</evidence>
<evidence type="ECO:0000256" key="1">
    <source>
        <dbReference type="ARBA" id="ARBA00004123"/>
    </source>
</evidence>
<gene>
    <name evidence="9" type="ORF">RJ640_013439</name>
</gene>
<dbReference type="GO" id="GO:0005634">
    <property type="term" value="C:nucleus"/>
    <property type="evidence" value="ECO:0007669"/>
    <property type="project" value="UniProtKB-SubCell"/>
</dbReference>
<evidence type="ECO:0000256" key="3">
    <source>
        <dbReference type="ARBA" id="ARBA00022771"/>
    </source>
</evidence>
<dbReference type="InterPro" id="IPR013956">
    <property type="entry name" value="E3_ubiquit_lig_Bre1"/>
</dbReference>
<accession>A0AA88UI09</accession>
<evidence type="ECO:0000313" key="10">
    <source>
        <dbReference type="Proteomes" id="UP001187471"/>
    </source>
</evidence>
<keyword evidence="6" id="KW-0833">Ubl conjugation pathway</keyword>
<keyword evidence="10" id="KW-1185">Reference proteome</keyword>
<dbReference type="EC" id="2.3.2.27" evidence="6"/>
<evidence type="ECO:0000256" key="7">
    <source>
        <dbReference type="SAM" id="Coils"/>
    </source>
</evidence>
<reference evidence="9" key="1">
    <citation type="submission" date="2022-12" db="EMBL/GenBank/DDBJ databases">
        <title>Draft genome assemblies for two species of Escallonia (Escalloniales).</title>
        <authorList>
            <person name="Chanderbali A."/>
            <person name="Dervinis C."/>
            <person name="Anghel I."/>
            <person name="Soltis D."/>
            <person name="Soltis P."/>
            <person name="Zapata F."/>
        </authorList>
    </citation>
    <scope>NUCLEOTIDE SEQUENCE</scope>
    <source>
        <strain evidence="9">UCBG92.1500</strain>
        <tissue evidence="9">Leaf</tissue>
    </source>
</reference>
<dbReference type="GO" id="GO:0033503">
    <property type="term" value="C:HULC complex"/>
    <property type="evidence" value="ECO:0007669"/>
    <property type="project" value="TreeGrafter"/>
</dbReference>
<keyword evidence="6 7" id="KW-0175">Coiled coil</keyword>
<organism evidence="9 10">
    <name type="scientific">Escallonia rubra</name>
    <dbReference type="NCBI Taxonomy" id="112253"/>
    <lineage>
        <taxon>Eukaryota</taxon>
        <taxon>Viridiplantae</taxon>
        <taxon>Streptophyta</taxon>
        <taxon>Embryophyta</taxon>
        <taxon>Tracheophyta</taxon>
        <taxon>Spermatophyta</taxon>
        <taxon>Magnoliopsida</taxon>
        <taxon>eudicotyledons</taxon>
        <taxon>Gunneridae</taxon>
        <taxon>Pentapetalae</taxon>
        <taxon>asterids</taxon>
        <taxon>campanulids</taxon>
        <taxon>Escalloniales</taxon>
        <taxon>Escalloniaceae</taxon>
        <taxon>Escallonia</taxon>
    </lineage>
</organism>
<sequence>MDGISTLRETNHKKGDIRTHKKHCMQNIELLHTAGKGGLIQNEPSHLFIPRQSISVQIPSGLRLFTVEAYAINSLHHYHKPRQTSQTRSHSTASEVSLDYTSVEAKELLDITEAIKLKDGEAETYISEIETIGQAYEDMQTQNQHLLQQVAERDDYNTKVFLLLLLLICLALAKQLQQVNTSLGSLRLRIAHNEEQLKVYITEALKSTQEDRRLVVNLETVKWELADAEKELKWLKSAVSSSEKEYEQIQRKMDEIQNELDNERSIAKAWWPNLPNENKRVDLSSLFEENKMGEKEEMRFTTARPASCVISKLDEVAKAVKFGVRLQGLENGGRGNWAD</sequence>
<comment type="caution">
    <text evidence="9">The sequence shown here is derived from an EMBL/GenBank/DDBJ whole genome shotgun (WGS) entry which is preliminary data.</text>
</comment>
<dbReference type="GO" id="GO:0008270">
    <property type="term" value="F:zinc ion binding"/>
    <property type="evidence" value="ECO:0007669"/>
    <property type="project" value="UniProtKB-KW"/>
</dbReference>
<dbReference type="Proteomes" id="UP001187471">
    <property type="component" value="Unassembled WGS sequence"/>
</dbReference>
<dbReference type="InterPro" id="IPR004041">
    <property type="entry name" value="NAF_dom"/>
</dbReference>
<evidence type="ECO:0000256" key="5">
    <source>
        <dbReference type="ARBA" id="ARBA00023242"/>
    </source>
</evidence>
<dbReference type="PANTHER" id="PTHR23163:SF8">
    <property type="entry name" value="E3 UBIQUITIN-PROTEIN LIGASE BRE1-LIKE 2"/>
    <property type="match status" value="1"/>
</dbReference>
<comment type="subcellular location">
    <subcellularLocation>
        <location evidence="1 6">Nucleus</location>
    </subcellularLocation>
</comment>
<comment type="pathway">
    <text evidence="6">Protein modification; protein ubiquitination.</text>
</comment>
<evidence type="ECO:0000313" key="9">
    <source>
        <dbReference type="EMBL" id="KAK2975947.1"/>
    </source>
</evidence>
<keyword evidence="4 6" id="KW-0862">Zinc</keyword>
<dbReference type="GO" id="GO:0006325">
    <property type="term" value="P:chromatin organization"/>
    <property type="evidence" value="ECO:0007669"/>
    <property type="project" value="UniProtKB-KW"/>
</dbReference>
<dbReference type="Gene3D" id="3.30.310.80">
    <property type="entry name" value="Kinase associated domain 1, KA1"/>
    <property type="match status" value="1"/>
</dbReference>
<proteinExistence type="inferred from homology"/>